<proteinExistence type="inferred from homology"/>
<evidence type="ECO:0000256" key="3">
    <source>
        <dbReference type="ARBA" id="ARBA00022576"/>
    </source>
</evidence>
<dbReference type="GO" id="GO:0009448">
    <property type="term" value="P:gamma-aminobutyric acid metabolic process"/>
    <property type="evidence" value="ECO:0007669"/>
    <property type="project" value="InterPro"/>
</dbReference>
<accession>A0A0H2MCP2</accession>
<comment type="similarity">
    <text evidence="2 6">Belongs to the class-III pyridoxal-phosphate-dependent aminotransferase family.</text>
</comment>
<dbReference type="STRING" id="1489064.WH96_11355"/>
<dbReference type="NCBIfam" id="TIGR00700">
    <property type="entry name" value="GABAtrnsam"/>
    <property type="match status" value="1"/>
</dbReference>
<protein>
    <submittedName>
        <fullName evidence="7">4-aminobutyrate aminotransferase</fullName>
        <ecNumber evidence="7">2.6.1.19</ecNumber>
    </submittedName>
</protein>
<dbReference type="AlphaFoldDB" id="A0A0H2MCP2"/>
<dbReference type="Pfam" id="PF00202">
    <property type="entry name" value="Aminotran_3"/>
    <property type="match status" value="1"/>
</dbReference>
<dbReference type="Proteomes" id="UP000035444">
    <property type="component" value="Unassembled WGS sequence"/>
</dbReference>
<dbReference type="Gene3D" id="3.40.640.10">
    <property type="entry name" value="Type I PLP-dependent aspartate aminotransferase-like (Major domain)"/>
    <property type="match status" value="1"/>
</dbReference>
<dbReference type="PIRSF" id="PIRSF000521">
    <property type="entry name" value="Transaminase_4ab_Lys_Orn"/>
    <property type="match status" value="1"/>
</dbReference>
<reference evidence="7 8" key="1">
    <citation type="submission" date="2015-03" db="EMBL/GenBank/DDBJ databases">
        <title>Genome Sequence of Kiloniella spongiae MEBiC09566, isolated from a marine sponge.</title>
        <authorList>
            <person name="Shao Z."/>
            <person name="Wang L."/>
            <person name="Li X."/>
        </authorList>
    </citation>
    <scope>NUCLEOTIDE SEQUENCE [LARGE SCALE GENOMIC DNA]</scope>
    <source>
        <strain evidence="7 8">MEBiC09566</strain>
    </source>
</reference>
<dbReference type="InterPro" id="IPR049704">
    <property type="entry name" value="Aminotrans_3_PPA_site"/>
</dbReference>
<evidence type="ECO:0000256" key="6">
    <source>
        <dbReference type="RuleBase" id="RU003560"/>
    </source>
</evidence>
<dbReference type="PANTHER" id="PTHR11986">
    <property type="entry name" value="AMINOTRANSFERASE CLASS III"/>
    <property type="match status" value="1"/>
</dbReference>
<dbReference type="GO" id="GO:0042802">
    <property type="term" value="F:identical protein binding"/>
    <property type="evidence" value="ECO:0007669"/>
    <property type="project" value="TreeGrafter"/>
</dbReference>
<dbReference type="FunFam" id="3.40.640.10:FF:000013">
    <property type="entry name" value="4-aminobutyrate aminotransferase"/>
    <property type="match status" value="1"/>
</dbReference>
<keyword evidence="8" id="KW-1185">Reference proteome</keyword>
<dbReference type="InterPro" id="IPR015421">
    <property type="entry name" value="PyrdxlP-dep_Trfase_major"/>
</dbReference>
<dbReference type="PANTHER" id="PTHR11986:SF58">
    <property type="entry name" value="LEUCINE_METHIONINE RACEMASE"/>
    <property type="match status" value="1"/>
</dbReference>
<dbReference type="SUPFAM" id="SSF53383">
    <property type="entry name" value="PLP-dependent transferases"/>
    <property type="match status" value="1"/>
</dbReference>
<dbReference type="InterPro" id="IPR015422">
    <property type="entry name" value="PyrdxlP-dep_Trfase_small"/>
</dbReference>
<comment type="caution">
    <text evidence="7">The sequence shown here is derived from an EMBL/GenBank/DDBJ whole genome shotgun (WGS) entry which is preliminary data.</text>
</comment>
<dbReference type="GO" id="GO:0030170">
    <property type="term" value="F:pyridoxal phosphate binding"/>
    <property type="evidence" value="ECO:0007669"/>
    <property type="project" value="InterPro"/>
</dbReference>
<dbReference type="RefSeq" id="WP_047764314.1">
    <property type="nucleotide sequence ID" value="NZ_LAQL01000007.1"/>
</dbReference>
<dbReference type="InterPro" id="IPR015424">
    <property type="entry name" value="PyrdxlP-dep_Trfase"/>
</dbReference>
<comment type="cofactor">
    <cofactor evidence="1">
        <name>pyridoxal 5'-phosphate</name>
        <dbReference type="ChEBI" id="CHEBI:597326"/>
    </cofactor>
</comment>
<sequence>MATNSNLLKRRVDAISRGVGFLTDFFAEYAENSEIWDVEGRRFIDFGSGIGVCNTGHRHPKVMAAIEKQLSAFTHTCHQVTPYENYIELAEKLNAAMPGSSKKKTAFVSTGAEAVENAIKIARAHTGRPAVISCAGGFHGRTFMGMSLTGKVVPYKVDFGSMMNDVFHFPFPNDVHGISIDESIAGLERLFKADVSANRVAAIIFEPTQGEGGFYVAPKEWVKRIRAICDEHGIVMIADEVQSGFGRTGKFFAMEHYGVEVDLMTSAKGLGGGMPISAVIGKADIMDAPNPGGLGGTYAGNAVAVAAANAVCDIMSEEAFHTRTTELGVKLKDMLNGLKSDVPQIADVRGQGLMVAVEFIDGKTPRADMVASVVSYAKENGLILLSCGIYGNCVRFLPPLTIQDDIFDEALGIISNGIKQASNTVQAAE</sequence>
<evidence type="ECO:0000256" key="1">
    <source>
        <dbReference type="ARBA" id="ARBA00001933"/>
    </source>
</evidence>
<evidence type="ECO:0000256" key="4">
    <source>
        <dbReference type="ARBA" id="ARBA00022679"/>
    </source>
</evidence>
<evidence type="ECO:0000313" key="8">
    <source>
        <dbReference type="Proteomes" id="UP000035444"/>
    </source>
</evidence>
<dbReference type="EMBL" id="LAQL01000007">
    <property type="protein sequence ID" value="KLN60349.1"/>
    <property type="molecule type" value="Genomic_DNA"/>
</dbReference>
<dbReference type="PROSITE" id="PS00600">
    <property type="entry name" value="AA_TRANSFER_CLASS_3"/>
    <property type="match status" value="1"/>
</dbReference>
<name>A0A0H2MCP2_9PROT</name>
<dbReference type="InterPro" id="IPR050103">
    <property type="entry name" value="Class-III_PLP-dep_AT"/>
</dbReference>
<dbReference type="OrthoDB" id="9801834at2"/>
<dbReference type="EC" id="2.6.1.19" evidence="7"/>
<dbReference type="GO" id="GO:0034386">
    <property type="term" value="F:4-aminobutyrate:2-oxoglutarate transaminase activity"/>
    <property type="evidence" value="ECO:0007669"/>
    <property type="project" value="UniProtKB-EC"/>
</dbReference>
<evidence type="ECO:0000313" key="7">
    <source>
        <dbReference type="EMBL" id="KLN60349.1"/>
    </source>
</evidence>
<dbReference type="PATRIC" id="fig|1489064.4.peg.3585"/>
<keyword evidence="5 6" id="KW-0663">Pyridoxal phosphate</keyword>
<dbReference type="CDD" id="cd00610">
    <property type="entry name" value="OAT_like"/>
    <property type="match status" value="1"/>
</dbReference>
<gene>
    <name evidence="7" type="ORF">WH96_11355</name>
</gene>
<dbReference type="InterPro" id="IPR005814">
    <property type="entry name" value="Aminotrans_3"/>
</dbReference>
<keyword evidence="4 7" id="KW-0808">Transferase</keyword>
<evidence type="ECO:0000256" key="2">
    <source>
        <dbReference type="ARBA" id="ARBA00008954"/>
    </source>
</evidence>
<dbReference type="Gene3D" id="3.90.1150.10">
    <property type="entry name" value="Aspartate Aminotransferase, domain 1"/>
    <property type="match status" value="1"/>
</dbReference>
<keyword evidence="3 7" id="KW-0032">Aminotransferase</keyword>
<organism evidence="7 8">
    <name type="scientific">Kiloniella spongiae</name>
    <dbReference type="NCBI Taxonomy" id="1489064"/>
    <lineage>
        <taxon>Bacteria</taxon>
        <taxon>Pseudomonadati</taxon>
        <taxon>Pseudomonadota</taxon>
        <taxon>Alphaproteobacteria</taxon>
        <taxon>Rhodospirillales</taxon>
        <taxon>Kiloniellaceae</taxon>
        <taxon>Kiloniella</taxon>
    </lineage>
</organism>
<dbReference type="InterPro" id="IPR004632">
    <property type="entry name" value="4NH2But_aminotransferase_bac"/>
</dbReference>
<evidence type="ECO:0000256" key="5">
    <source>
        <dbReference type="ARBA" id="ARBA00022898"/>
    </source>
</evidence>